<protein>
    <submittedName>
        <fullName evidence="3">SGNH/GDSL hydrolase family protein</fullName>
    </submittedName>
</protein>
<dbReference type="SUPFAM" id="SSF52266">
    <property type="entry name" value="SGNH hydrolase"/>
    <property type="match status" value="1"/>
</dbReference>
<dbReference type="InterPro" id="IPR036514">
    <property type="entry name" value="SGNH_hydro_sf"/>
</dbReference>
<evidence type="ECO:0000256" key="1">
    <source>
        <dbReference type="SAM" id="SignalP"/>
    </source>
</evidence>
<organism evidence="3 4">
    <name type="scientific">Streptomyces lunalinharesii</name>
    <dbReference type="NCBI Taxonomy" id="333384"/>
    <lineage>
        <taxon>Bacteria</taxon>
        <taxon>Bacillati</taxon>
        <taxon>Actinomycetota</taxon>
        <taxon>Actinomycetes</taxon>
        <taxon>Kitasatosporales</taxon>
        <taxon>Streptomycetaceae</taxon>
        <taxon>Streptomyces</taxon>
    </lineage>
</organism>
<dbReference type="Gene3D" id="3.40.50.1110">
    <property type="entry name" value="SGNH hydrolase"/>
    <property type="match status" value="1"/>
</dbReference>
<keyword evidence="1" id="KW-0732">Signal</keyword>
<dbReference type="Pfam" id="PF13472">
    <property type="entry name" value="Lipase_GDSL_2"/>
    <property type="match status" value="1"/>
</dbReference>
<dbReference type="PANTHER" id="PTHR43784:SF2">
    <property type="entry name" value="GDSL-LIKE LIPASE_ACYLHYDROLASE, PUTATIVE (AFU_ORTHOLOGUE AFUA_2G00820)-RELATED"/>
    <property type="match status" value="1"/>
</dbReference>
<accession>A0ABP6FAB5</accession>
<dbReference type="CDD" id="cd01830">
    <property type="entry name" value="XynE_like"/>
    <property type="match status" value="1"/>
</dbReference>
<evidence type="ECO:0000313" key="3">
    <source>
        <dbReference type="EMBL" id="GAA2684766.1"/>
    </source>
</evidence>
<comment type="caution">
    <text evidence="3">The sequence shown here is derived from an EMBL/GenBank/DDBJ whole genome shotgun (WGS) entry which is preliminary data.</text>
</comment>
<dbReference type="InterPro" id="IPR013830">
    <property type="entry name" value="SGNH_hydro"/>
</dbReference>
<gene>
    <name evidence="3" type="ORF">GCM10009864_67500</name>
</gene>
<feature type="domain" description="SGNH hydrolase-type esterase" evidence="2">
    <location>
        <begin position="245"/>
        <end position="440"/>
    </location>
</feature>
<keyword evidence="4" id="KW-1185">Reference proteome</keyword>
<reference evidence="4" key="1">
    <citation type="journal article" date="2019" name="Int. J. Syst. Evol. Microbiol.">
        <title>The Global Catalogue of Microorganisms (GCM) 10K type strain sequencing project: providing services to taxonomists for standard genome sequencing and annotation.</title>
        <authorList>
            <consortium name="The Broad Institute Genomics Platform"/>
            <consortium name="The Broad Institute Genome Sequencing Center for Infectious Disease"/>
            <person name="Wu L."/>
            <person name="Ma J."/>
        </authorList>
    </citation>
    <scope>NUCLEOTIDE SEQUENCE [LARGE SCALE GENOMIC DNA]</scope>
    <source>
        <strain evidence="4">JCM 16374</strain>
    </source>
</reference>
<feature type="signal peptide" evidence="1">
    <location>
        <begin position="1"/>
        <end position="26"/>
    </location>
</feature>
<dbReference type="Proteomes" id="UP001500994">
    <property type="component" value="Unassembled WGS sequence"/>
</dbReference>
<dbReference type="InterPro" id="IPR053140">
    <property type="entry name" value="GDSL_Rv0518-like"/>
</dbReference>
<dbReference type="PANTHER" id="PTHR43784">
    <property type="entry name" value="GDSL-LIKE LIPASE/ACYLHYDROLASE, PUTATIVE (AFU_ORTHOLOGUE AFUA_2G00820)-RELATED"/>
    <property type="match status" value="1"/>
</dbReference>
<feature type="chain" id="PRO_5046925784" evidence="1">
    <location>
        <begin position="27"/>
        <end position="450"/>
    </location>
</feature>
<dbReference type="GO" id="GO:0016787">
    <property type="term" value="F:hydrolase activity"/>
    <property type="evidence" value="ECO:0007669"/>
    <property type="project" value="UniProtKB-KW"/>
</dbReference>
<sequence>MSGSLVRRAKVALVAAALLGALSVLPGGPATGPVGAAGTAHAADRVDGAADRVDGAPRAAGAPDRGPWRGGWAAAPQRPTEVFGKNWSVGGFARQTVRQVVRISTGGQQVRIKLSNRYGTAPLVLAGATVARTDRGAAVRSGSVRRLTFGHRESATVGAGGELLSDGAGLPVRPLESVTVTLYFHAPTGPTTFHAKATATSYRAGGDHRADVGAAAFTETSTSWYYLTGVEVAGGAGARRDAVVAFGDSITDGYGSTVDADRRYPDVLAERCVAAGRPRGILNEGITGNQLTRTTPDFGEKAVDRFSKDALNDPHVGTVILLEGINDIGMNGPTARPGAPTPAVSVQQLIAAQRELIRQAHRKGVKVIGATLTPFKGAAYYTERGEATRVALNRWMRTSGAFDGVVDLDRAVADPADRTRLAAAYDSGDHLHPSDAGYRALAGALDLDAL</sequence>
<dbReference type="EMBL" id="BAAARK010000034">
    <property type="protein sequence ID" value="GAA2684766.1"/>
    <property type="molecule type" value="Genomic_DNA"/>
</dbReference>
<evidence type="ECO:0000313" key="4">
    <source>
        <dbReference type="Proteomes" id="UP001500994"/>
    </source>
</evidence>
<keyword evidence="3" id="KW-0378">Hydrolase</keyword>
<proteinExistence type="predicted"/>
<name>A0ABP6FAB5_9ACTN</name>
<evidence type="ECO:0000259" key="2">
    <source>
        <dbReference type="Pfam" id="PF13472"/>
    </source>
</evidence>